<dbReference type="EMBL" id="CAJFDI010000003">
    <property type="protein sequence ID" value="CAD5220035.1"/>
    <property type="molecule type" value="Genomic_DNA"/>
</dbReference>
<evidence type="ECO:0000256" key="1">
    <source>
        <dbReference type="SAM" id="Coils"/>
    </source>
</evidence>
<keyword evidence="4" id="KW-1185">Reference proteome</keyword>
<feature type="compositionally biased region" description="Acidic residues" evidence="2">
    <location>
        <begin position="299"/>
        <end position="308"/>
    </location>
</feature>
<evidence type="ECO:0000256" key="2">
    <source>
        <dbReference type="SAM" id="MobiDB-lite"/>
    </source>
</evidence>
<dbReference type="SMR" id="A0A811KW51"/>
<comment type="caution">
    <text evidence="3">The sequence shown here is derived from an EMBL/GenBank/DDBJ whole genome shotgun (WGS) entry which is preliminary data.</text>
</comment>
<organism evidence="3 4">
    <name type="scientific">Bursaphelenchus xylophilus</name>
    <name type="common">Pinewood nematode worm</name>
    <name type="synonym">Aphelenchoides xylophilus</name>
    <dbReference type="NCBI Taxonomy" id="6326"/>
    <lineage>
        <taxon>Eukaryota</taxon>
        <taxon>Metazoa</taxon>
        <taxon>Ecdysozoa</taxon>
        <taxon>Nematoda</taxon>
        <taxon>Chromadorea</taxon>
        <taxon>Rhabditida</taxon>
        <taxon>Tylenchina</taxon>
        <taxon>Tylenchomorpha</taxon>
        <taxon>Aphelenchoidea</taxon>
        <taxon>Aphelenchoididae</taxon>
        <taxon>Bursaphelenchus</taxon>
    </lineage>
</organism>
<feature type="compositionally biased region" description="Polar residues" evidence="2">
    <location>
        <begin position="327"/>
        <end position="337"/>
    </location>
</feature>
<dbReference type="Proteomes" id="UP000659654">
    <property type="component" value="Unassembled WGS sequence"/>
</dbReference>
<accession>A0A811KW51</accession>
<name>A0A811KW51_BURXY</name>
<dbReference type="AlphaFoldDB" id="A0A811KW51"/>
<protein>
    <submittedName>
        <fullName evidence="3">(pine wood nematode) hypothetical protein</fullName>
    </submittedName>
</protein>
<proteinExistence type="predicted"/>
<dbReference type="Proteomes" id="UP000582659">
    <property type="component" value="Unassembled WGS sequence"/>
</dbReference>
<dbReference type="EMBL" id="CAJFCV020000003">
    <property type="protein sequence ID" value="CAG9105779.1"/>
    <property type="molecule type" value="Genomic_DNA"/>
</dbReference>
<dbReference type="OrthoDB" id="2136082at2759"/>
<evidence type="ECO:0000313" key="4">
    <source>
        <dbReference type="Proteomes" id="UP000659654"/>
    </source>
</evidence>
<gene>
    <name evidence="3" type="ORF">BXYJ_LOCUS5977</name>
</gene>
<feature type="coiled-coil region" evidence="1">
    <location>
        <begin position="4"/>
        <end position="158"/>
    </location>
</feature>
<evidence type="ECO:0000313" key="3">
    <source>
        <dbReference type="EMBL" id="CAD5220035.1"/>
    </source>
</evidence>
<reference evidence="3" key="1">
    <citation type="submission" date="2020-09" db="EMBL/GenBank/DDBJ databases">
        <authorList>
            <person name="Kikuchi T."/>
        </authorList>
    </citation>
    <scope>NUCLEOTIDE SEQUENCE</scope>
    <source>
        <strain evidence="3">Ka4C1</strain>
    </source>
</reference>
<feature type="region of interest" description="Disordered" evidence="2">
    <location>
        <begin position="299"/>
        <end position="338"/>
    </location>
</feature>
<keyword evidence="1" id="KW-0175">Coiled coil</keyword>
<sequence length="472" mass="54452">MARLENMEEELLRTKKSHSFAMREISIMRTRLKVLEKECKKKDQQIDELMKDEPISKSEQKIRHLSLKRKVVQYERALREKSEEVAKLLSDRNVAKAAETRQRMEKLEAECARLKRHLNESVPESEFLREKDQYMDIIANLTEENMQMRQIIGKYQNEKSEEILRDADNGLSDEALLNDLRNYALSQKADAQNYRRALDRLIKQRHSAPIPTKPKIRSASAAPVRRKIFNKKPLAKTQSEAIKESRSKSTDVLNQVRRRVSEQQMSAPELPKHEEMGKEFLLPTGHKGYAMYRHAIDSDDSEVDDEENHDNSHDYNGGLHHADYNESELSSGSTSDLPQELYDAKGRIYFVEKDGEGGILSGTTPEYMPDLPDGDTGTPTEESQDYGDDITLVNYKDELDGESTRRVEVRKVQEKREIVEIESDGPTEKGVIMESWFDNADITEHKRESAVTAFVRAVKCHVLRQKMVSVRK</sequence>
<feature type="region of interest" description="Disordered" evidence="2">
    <location>
        <begin position="356"/>
        <end position="384"/>
    </location>
</feature>